<dbReference type="InterPro" id="IPR036388">
    <property type="entry name" value="WH-like_DNA-bd_sf"/>
</dbReference>
<dbReference type="Gene3D" id="6.10.140.2180">
    <property type="match status" value="1"/>
</dbReference>
<gene>
    <name evidence="2" type="ORF">AAIG11_07830</name>
</gene>
<dbReference type="EMBL" id="JBCITM010000006">
    <property type="protein sequence ID" value="MEN1760377.1"/>
    <property type="molecule type" value="Genomic_DNA"/>
</dbReference>
<proteinExistence type="predicted"/>
<dbReference type="SUPFAM" id="SSF46785">
    <property type="entry name" value="Winged helix' DNA-binding domain"/>
    <property type="match status" value="1"/>
</dbReference>
<dbReference type="Proteomes" id="UP001407405">
    <property type="component" value="Unassembled WGS sequence"/>
</dbReference>
<evidence type="ECO:0000259" key="1">
    <source>
        <dbReference type="SMART" id="SM00418"/>
    </source>
</evidence>
<evidence type="ECO:0000313" key="3">
    <source>
        <dbReference type="Proteomes" id="UP001407405"/>
    </source>
</evidence>
<dbReference type="NCBIfam" id="NF005061">
    <property type="entry name" value="PRK06474.1"/>
    <property type="match status" value="1"/>
</dbReference>
<dbReference type="RefSeq" id="WP_343185698.1">
    <property type="nucleotide sequence ID" value="NZ_JBCITM010000006.1"/>
</dbReference>
<name>A0ABU9VT81_9CLOT</name>
<dbReference type="Pfam" id="PF12840">
    <property type="entry name" value="HTH_20"/>
    <property type="match status" value="1"/>
</dbReference>
<comment type="caution">
    <text evidence="2">The sequence shown here is derived from an EMBL/GenBank/DDBJ whole genome shotgun (WGS) entry which is preliminary data.</text>
</comment>
<reference evidence="2 3" key="1">
    <citation type="submission" date="2024-04" db="EMBL/GenBank/DDBJ databases">
        <title>Genome sequencing and metabolic network reconstruction of aminoacids and betaine degradation by Anoxynatronum sibiricum.</title>
        <authorList>
            <person name="Detkova E.N."/>
            <person name="Boltjanskaja Y.V."/>
            <person name="Mardanov A.V."/>
            <person name="Kevbrin V."/>
        </authorList>
    </citation>
    <scope>NUCLEOTIDE SEQUENCE [LARGE SCALE GENOMIC DNA]</scope>
    <source>
        <strain evidence="2 3">Z-7981</strain>
    </source>
</reference>
<dbReference type="SMART" id="SM00418">
    <property type="entry name" value="HTH_ARSR"/>
    <property type="match status" value="1"/>
</dbReference>
<dbReference type="InterPro" id="IPR036390">
    <property type="entry name" value="WH_DNA-bd_sf"/>
</dbReference>
<keyword evidence="3" id="KW-1185">Reference proteome</keyword>
<dbReference type="Gene3D" id="1.10.10.10">
    <property type="entry name" value="Winged helix-like DNA-binding domain superfamily/Winged helix DNA-binding domain"/>
    <property type="match status" value="1"/>
</dbReference>
<accession>A0ABU9VT81</accession>
<organism evidence="2 3">
    <name type="scientific">Anoxynatronum sibiricum</name>
    <dbReference type="NCBI Taxonomy" id="210623"/>
    <lineage>
        <taxon>Bacteria</taxon>
        <taxon>Bacillati</taxon>
        <taxon>Bacillota</taxon>
        <taxon>Clostridia</taxon>
        <taxon>Eubacteriales</taxon>
        <taxon>Clostridiaceae</taxon>
        <taxon>Anoxynatronum</taxon>
    </lineage>
</organism>
<protein>
    <submittedName>
        <fullName evidence="2">Helix-turn-helix domain-containing protein</fullName>
    </submittedName>
</protein>
<feature type="domain" description="HTH arsR-type" evidence="1">
    <location>
        <begin position="3"/>
        <end position="83"/>
    </location>
</feature>
<evidence type="ECO:0000313" key="2">
    <source>
        <dbReference type="EMBL" id="MEN1760377.1"/>
    </source>
</evidence>
<dbReference type="InterPro" id="IPR011991">
    <property type="entry name" value="ArsR-like_HTH"/>
</dbReference>
<sequence length="179" mass="20441">MKSKIKAMLHPIRMRIIQTLLDGKEMTAGEMAEKLQDIPQASLYRHLNALLKEEILAVVSENRIRGTMEKVFALSATLESATTKEVEEASREDHFNFFFSFIMGLLGEYEAYLQEETINLKEDGVSFRQASVYLSDEEFMDIMTVMGEKLMAAMKNEPGENRRLRTIANIVIPATEKNQ</sequence>
<dbReference type="InterPro" id="IPR001845">
    <property type="entry name" value="HTH_ArsR_DNA-bd_dom"/>
</dbReference>
<dbReference type="CDD" id="cd00090">
    <property type="entry name" value="HTH_ARSR"/>
    <property type="match status" value="1"/>
</dbReference>